<evidence type="ECO:0000313" key="2">
    <source>
        <dbReference type="Proteomes" id="UP000294746"/>
    </source>
</evidence>
<proteinExistence type="predicted"/>
<organism evidence="1 2">
    <name type="scientific">Baia soyae</name>
    <dbReference type="NCBI Taxonomy" id="1544746"/>
    <lineage>
        <taxon>Bacteria</taxon>
        <taxon>Bacillati</taxon>
        <taxon>Bacillota</taxon>
        <taxon>Bacilli</taxon>
        <taxon>Bacillales</taxon>
        <taxon>Thermoactinomycetaceae</taxon>
        <taxon>Baia</taxon>
    </lineage>
</organism>
<comment type="caution">
    <text evidence="1">The sequence shown here is derived from an EMBL/GenBank/DDBJ whole genome shotgun (WGS) entry which is preliminary data.</text>
</comment>
<name>A0A4R2RVA7_9BACL</name>
<evidence type="ECO:0000313" key="1">
    <source>
        <dbReference type="EMBL" id="TCP68332.1"/>
    </source>
</evidence>
<dbReference type="EMBL" id="SLXV01000017">
    <property type="protein sequence ID" value="TCP68332.1"/>
    <property type="molecule type" value="Genomic_DNA"/>
</dbReference>
<dbReference type="Proteomes" id="UP000294746">
    <property type="component" value="Unassembled WGS sequence"/>
</dbReference>
<accession>A0A4R2RVA7</accession>
<sequence length="39" mass="4533">MSKLQAFQSLARVYIADENLTVLESTIHQIASQLHFHYE</sequence>
<protein>
    <submittedName>
        <fullName evidence="1">Uncharacterized protein</fullName>
    </submittedName>
</protein>
<keyword evidence="2" id="KW-1185">Reference proteome</keyword>
<reference evidence="1 2" key="1">
    <citation type="submission" date="2019-03" db="EMBL/GenBank/DDBJ databases">
        <title>Genomic Encyclopedia of Type Strains, Phase IV (KMG-IV): sequencing the most valuable type-strain genomes for metagenomic binning, comparative biology and taxonomic classification.</title>
        <authorList>
            <person name="Goeker M."/>
        </authorList>
    </citation>
    <scope>NUCLEOTIDE SEQUENCE [LARGE SCALE GENOMIC DNA]</scope>
    <source>
        <strain evidence="1 2">DSM 46831</strain>
    </source>
</reference>
<dbReference type="AlphaFoldDB" id="A0A4R2RVA7"/>
<gene>
    <name evidence="1" type="ORF">EDD57_11719</name>
</gene>